<dbReference type="Pfam" id="PF07876">
    <property type="entry name" value="Dabb"/>
    <property type="match status" value="1"/>
</dbReference>
<sequence>MAETITHIVLFKYRADITWSDFEKHFESFMALKTTSLNPTTGKPLIKSLKAGKNRSWEPFNKGFTHGFVLEFENQDDLDYYLTKEPVHIAFSKSAGPLIEDSCVIDIKDGVLFGPPAKRPLGEGEYQGSCHCGGINWTAKLSTAEHVLCHCSTCQKLGGGPYSCNQIIPKDDLKIVRAVSFKNGFESERNFADKLAGKSVRCYFCGTCTSHIYHHQDVMPDKIIVRTLLLDGGPQMPATGEIFGEGRLSWVRELQDTLK</sequence>
<dbReference type="Proteomes" id="UP000310374">
    <property type="component" value="Unassembled WGS sequence"/>
</dbReference>
<dbReference type="Gene3D" id="3.30.70.100">
    <property type="match status" value="1"/>
</dbReference>
<dbReference type="InterPro" id="IPR011008">
    <property type="entry name" value="Dimeric_a/b-barrel"/>
</dbReference>
<dbReference type="PANTHER" id="PTHR33337">
    <property type="entry name" value="GFA DOMAIN-CONTAINING PROTEIN"/>
    <property type="match status" value="1"/>
</dbReference>
<dbReference type="InterPro" id="IPR011057">
    <property type="entry name" value="Mss4-like_sf"/>
</dbReference>
<dbReference type="PANTHER" id="PTHR33337:SF30">
    <property type="entry name" value="DUF636 DOMAIN PROTEIN (AFU_ORTHOLOGUE AFUA_1G03180)"/>
    <property type="match status" value="1"/>
</dbReference>
<evidence type="ECO:0000256" key="3">
    <source>
        <dbReference type="ARBA" id="ARBA00022833"/>
    </source>
</evidence>
<evidence type="ECO:0008006" key="9">
    <source>
        <dbReference type="Google" id="ProtNLM"/>
    </source>
</evidence>
<dbReference type="AlphaFoldDB" id="A0AB74JPS4"/>
<evidence type="ECO:0000256" key="1">
    <source>
        <dbReference type="ARBA" id="ARBA00005495"/>
    </source>
</evidence>
<dbReference type="Gene3D" id="3.90.1590.10">
    <property type="entry name" value="glutathione-dependent formaldehyde- activating enzyme (gfa)"/>
    <property type="match status" value="1"/>
</dbReference>
<dbReference type="EMBL" id="QZAT01000082">
    <property type="protein sequence ID" value="THX26353.1"/>
    <property type="molecule type" value="Genomic_DNA"/>
</dbReference>
<proteinExistence type="inferred from homology"/>
<evidence type="ECO:0000313" key="7">
    <source>
        <dbReference type="EMBL" id="THX26353.1"/>
    </source>
</evidence>
<keyword evidence="2" id="KW-0479">Metal-binding</keyword>
<comment type="caution">
    <text evidence="7">The sequence shown here is derived from an EMBL/GenBank/DDBJ whole genome shotgun (WGS) entry which is preliminary data.</text>
</comment>
<accession>A0AB74JPS4</accession>
<evidence type="ECO:0000259" key="5">
    <source>
        <dbReference type="PROSITE" id="PS51502"/>
    </source>
</evidence>
<dbReference type="PROSITE" id="PS51502">
    <property type="entry name" value="S_R_A_B_BARREL"/>
    <property type="match status" value="1"/>
</dbReference>
<evidence type="ECO:0000313" key="8">
    <source>
        <dbReference type="Proteomes" id="UP000310374"/>
    </source>
</evidence>
<name>A0AB74JPS4_AURPU</name>
<dbReference type="SMART" id="SM00886">
    <property type="entry name" value="Dabb"/>
    <property type="match status" value="1"/>
</dbReference>
<reference evidence="7 8" key="1">
    <citation type="submission" date="2018-10" db="EMBL/GenBank/DDBJ databases">
        <title>Fifty Aureobasidium pullulans genomes reveal a recombining polyextremotolerant generalist.</title>
        <authorList>
            <person name="Gostincar C."/>
            <person name="Turk M."/>
            <person name="Zajc J."/>
            <person name="Gunde-Cimerman N."/>
        </authorList>
    </citation>
    <scope>NUCLEOTIDE SEQUENCE [LARGE SCALE GENOMIC DNA]</scope>
    <source>
        <strain evidence="7 8">EXF-10081</strain>
    </source>
</reference>
<dbReference type="InterPro" id="IPR006913">
    <property type="entry name" value="CENP-V/GFA"/>
</dbReference>
<keyword evidence="3" id="KW-0862">Zinc</keyword>
<organism evidence="7 8">
    <name type="scientific">Aureobasidium pullulans</name>
    <name type="common">Black yeast</name>
    <name type="synonym">Pullularia pullulans</name>
    <dbReference type="NCBI Taxonomy" id="5580"/>
    <lineage>
        <taxon>Eukaryota</taxon>
        <taxon>Fungi</taxon>
        <taxon>Dikarya</taxon>
        <taxon>Ascomycota</taxon>
        <taxon>Pezizomycotina</taxon>
        <taxon>Dothideomycetes</taxon>
        <taxon>Dothideomycetidae</taxon>
        <taxon>Dothideales</taxon>
        <taxon>Saccotheciaceae</taxon>
        <taxon>Aureobasidium</taxon>
    </lineage>
</organism>
<protein>
    <recommendedName>
        <fullName evidence="9">Stress-response A/B barrel domain-containing protein</fullName>
    </recommendedName>
</protein>
<keyword evidence="4" id="KW-0456">Lyase</keyword>
<feature type="domain" description="CENP-V/GFA" evidence="6">
    <location>
        <begin position="126"/>
        <end position="244"/>
    </location>
</feature>
<evidence type="ECO:0000259" key="6">
    <source>
        <dbReference type="PROSITE" id="PS51891"/>
    </source>
</evidence>
<evidence type="ECO:0000256" key="2">
    <source>
        <dbReference type="ARBA" id="ARBA00022723"/>
    </source>
</evidence>
<gene>
    <name evidence="7" type="ORF">D6D12_06274</name>
</gene>
<dbReference type="PROSITE" id="PS51891">
    <property type="entry name" value="CENP_V_GFA"/>
    <property type="match status" value="1"/>
</dbReference>
<evidence type="ECO:0000256" key="4">
    <source>
        <dbReference type="ARBA" id="ARBA00023239"/>
    </source>
</evidence>
<dbReference type="InterPro" id="IPR013097">
    <property type="entry name" value="Dabb"/>
</dbReference>
<dbReference type="SUPFAM" id="SSF51316">
    <property type="entry name" value="Mss4-like"/>
    <property type="match status" value="1"/>
</dbReference>
<dbReference type="SUPFAM" id="SSF54909">
    <property type="entry name" value="Dimeric alpha+beta barrel"/>
    <property type="match status" value="1"/>
</dbReference>
<comment type="similarity">
    <text evidence="1">Belongs to the Gfa family.</text>
</comment>
<dbReference type="GO" id="GO:0016846">
    <property type="term" value="F:carbon-sulfur lyase activity"/>
    <property type="evidence" value="ECO:0007669"/>
    <property type="project" value="InterPro"/>
</dbReference>
<feature type="domain" description="Stress-response A/B barrel" evidence="5">
    <location>
        <begin position="5"/>
        <end position="107"/>
    </location>
</feature>
<dbReference type="GO" id="GO:0046872">
    <property type="term" value="F:metal ion binding"/>
    <property type="evidence" value="ECO:0007669"/>
    <property type="project" value="UniProtKB-KW"/>
</dbReference>
<dbReference type="Pfam" id="PF04828">
    <property type="entry name" value="GFA"/>
    <property type="match status" value="1"/>
</dbReference>